<feature type="non-terminal residue" evidence="1">
    <location>
        <position position="1"/>
    </location>
</feature>
<keyword evidence="2" id="KW-1185">Reference proteome</keyword>
<dbReference type="AlphaFoldDB" id="A0A2P5ELJ0"/>
<organism evidence="1 2">
    <name type="scientific">Trema orientale</name>
    <name type="common">Charcoal tree</name>
    <name type="synonym">Celtis orientalis</name>
    <dbReference type="NCBI Taxonomy" id="63057"/>
    <lineage>
        <taxon>Eukaryota</taxon>
        <taxon>Viridiplantae</taxon>
        <taxon>Streptophyta</taxon>
        <taxon>Embryophyta</taxon>
        <taxon>Tracheophyta</taxon>
        <taxon>Spermatophyta</taxon>
        <taxon>Magnoliopsida</taxon>
        <taxon>eudicotyledons</taxon>
        <taxon>Gunneridae</taxon>
        <taxon>Pentapetalae</taxon>
        <taxon>rosids</taxon>
        <taxon>fabids</taxon>
        <taxon>Rosales</taxon>
        <taxon>Cannabaceae</taxon>
        <taxon>Trema</taxon>
    </lineage>
</organism>
<name>A0A2P5ELJ0_TREOI</name>
<reference evidence="2" key="1">
    <citation type="submission" date="2016-06" db="EMBL/GenBank/DDBJ databases">
        <title>Parallel loss of symbiosis genes in relatives of nitrogen-fixing non-legume Parasponia.</title>
        <authorList>
            <person name="Van Velzen R."/>
            <person name="Holmer R."/>
            <person name="Bu F."/>
            <person name="Rutten L."/>
            <person name="Van Zeijl A."/>
            <person name="Liu W."/>
            <person name="Santuari L."/>
            <person name="Cao Q."/>
            <person name="Sharma T."/>
            <person name="Shen D."/>
            <person name="Roswanjaya Y."/>
            <person name="Wardhani T."/>
            <person name="Kalhor M.S."/>
            <person name="Jansen J."/>
            <person name="Van den Hoogen J."/>
            <person name="Gungor B."/>
            <person name="Hartog M."/>
            <person name="Hontelez J."/>
            <person name="Verver J."/>
            <person name="Yang W.-C."/>
            <person name="Schijlen E."/>
            <person name="Repin R."/>
            <person name="Schilthuizen M."/>
            <person name="Schranz E."/>
            <person name="Heidstra R."/>
            <person name="Miyata K."/>
            <person name="Fedorova E."/>
            <person name="Kohlen W."/>
            <person name="Bisseling T."/>
            <person name="Smit S."/>
            <person name="Geurts R."/>
        </authorList>
    </citation>
    <scope>NUCLEOTIDE SEQUENCE [LARGE SCALE GENOMIC DNA]</scope>
    <source>
        <strain evidence="2">cv. RG33-2</strain>
    </source>
</reference>
<evidence type="ECO:0000313" key="2">
    <source>
        <dbReference type="Proteomes" id="UP000237000"/>
    </source>
</evidence>
<sequence>LIYGVLTKQRLPRYSSKYITPLVSKLVFKMKERDSIEKEDDPVVDPNVTTSGAGKTSATTFDVLAPLDKMERALSTICMMMDIDVGDATSVPPSA</sequence>
<comment type="caution">
    <text evidence="1">The sequence shown here is derived from an EMBL/GenBank/DDBJ whole genome shotgun (WGS) entry which is preliminary data.</text>
</comment>
<proteinExistence type="predicted"/>
<dbReference type="Proteomes" id="UP000237000">
    <property type="component" value="Unassembled WGS sequence"/>
</dbReference>
<evidence type="ECO:0000313" key="1">
    <source>
        <dbReference type="EMBL" id="PON86413.1"/>
    </source>
</evidence>
<dbReference type="EMBL" id="JXTC01000132">
    <property type="protein sequence ID" value="PON86413.1"/>
    <property type="molecule type" value="Genomic_DNA"/>
</dbReference>
<accession>A0A2P5ELJ0</accession>
<dbReference type="InParanoid" id="A0A2P5ELJ0"/>
<protein>
    <submittedName>
        <fullName evidence="1">Uncharacterized protein</fullName>
    </submittedName>
</protein>
<gene>
    <name evidence="1" type="ORF">TorRG33x02_177540</name>
</gene>